<evidence type="ECO:0000256" key="8">
    <source>
        <dbReference type="PROSITE-ProRule" id="PRU01172"/>
    </source>
</evidence>
<evidence type="ECO:0000313" key="12">
    <source>
        <dbReference type="Proteomes" id="UP000593565"/>
    </source>
</evidence>
<evidence type="ECO:0000256" key="2">
    <source>
        <dbReference type="ARBA" id="ARBA00022525"/>
    </source>
</evidence>
<dbReference type="Proteomes" id="UP000593565">
    <property type="component" value="Unassembled WGS sequence"/>
</dbReference>
<evidence type="ECO:0000256" key="7">
    <source>
        <dbReference type="ARBA" id="ARBA00038102"/>
    </source>
</evidence>
<feature type="chain" id="PRO_5029948327" description="Pentraxin family member" evidence="9">
    <location>
        <begin position="17"/>
        <end position="229"/>
    </location>
</feature>
<sequence length="229" mass="25298">MKRLVVLLSLFLLGEAERRDLSGKMFTFPVVSNTHHVALSPEMNKIFFAVTVCLRAFSDLSRAQSLFSLSLPSTDNGFIIYKPKQGVYRLHVLVDSADFWGLQDESNVWNSVCATWDTSTGLAQLWVNGIPSSRKGIKAGSSITGTPKIILGQEQDSYGGKFDAGQSFVGMLTDVHMWDFVLSPNQIASYTYGGTFQPGNVLKWNSLEFSTNGYVVIESKETSHKPSIL</sequence>
<dbReference type="SUPFAM" id="SSF49899">
    <property type="entry name" value="Concanavalin A-like lectins/glucanases"/>
    <property type="match status" value="1"/>
</dbReference>
<accession>A0A7J6A1J1</accession>
<name>A0A7J6A1J1_AMEME</name>
<evidence type="ECO:0000256" key="6">
    <source>
        <dbReference type="ARBA" id="ARBA00023157"/>
    </source>
</evidence>
<evidence type="ECO:0000313" key="11">
    <source>
        <dbReference type="EMBL" id="KAF4075328.1"/>
    </source>
</evidence>
<comment type="cofactor">
    <cofactor evidence="9">
        <name>Ca(2+)</name>
        <dbReference type="ChEBI" id="CHEBI:29108"/>
    </cofactor>
    <text evidence="9">Binds 2 calcium ions per subunit.</text>
</comment>
<dbReference type="GO" id="GO:0046872">
    <property type="term" value="F:metal ion binding"/>
    <property type="evidence" value="ECO:0007669"/>
    <property type="project" value="UniProtKB-KW"/>
</dbReference>
<dbReference type="OrthoDB" id="547680at2759"/>
<keyword evidence="12" id="KW-1185">Reference proteome</keyword>
<keyword evidence="2" id="KW-0964">Secreted</keyword>
<feature type="signal peptide" evidence="9">
    <location>
        <begin position="1"/>
        <end position="16"/>
    </location>
</feature>
<evidence type="ECO:0000256" key="1">
    <source>
        <dbReference type="ARBA" id="ARBA00004613"/>
    </source>
</evidence>
<keyword evidence="4 9" id="KW-0732">Signal</keyword>
<dbReference type="Pfam" id="PF00354">
    <property type="entry name" value="Pentaxin"/>
    <property type="match status" value="1"/>
</dbReference>
<protein>
    <recommendedName>
        <fullName evidence="9">Pentraxin family member</fullName>
    </recommendedName>
</protein>
<evidence type="ECO:0000259" key="10">
    <source>
        <dbReference type="PROSITE" id="PS51828"/>
    </source>
</evidence>
<dbReference type="Gene3D" id="2.60.120.200">
    <property type="match status" value="1"/>
</dbReference>
<evidence type="ECO:0000256" key="3">
    <source>
        <dbReference type="ARBA" id="ARBA00022723"/>
    </source>
</evidence>
<dbReference type="PROSITE" id="PS51828">
    <property type="entry name" value="PTX_2"/>
    <property type="match status" value="1"/>
</dbReference>
<comment type="subcellular location">
    <subcellularLocation>
        <location evidence="1 9">Secreted</location>
    </subcellularLocation>
</comment>
<evidence type="ECO:0000256" key="9">
    <source>
        <dbReference type="RuleBase" id="RU362112"/>
    </source>
</evidence>
<comment type="caution">
    <text evidence="11">The sequence shown here is derived from an EMBL/GenBank/DDBJ whole genome shotgun (WGS) entry which is preliminary data.</text>
</comment>
<dbReference type="InterPro" id="IPR051005">
    <property type="entry name" value="Pentraxin_domain"/>
</dbReference>
<dbReference type="InterPro" id="IPR013320">
    <property type="entry name" value="ConA-like_dom_sf"/>
</dbReference>
<dbReference type="GO" id="GO:0005576">
    <property type="term" value="C:extracellular region"/>
    <property type="evidence" value="ECO:0007669"/>
    <property type="project" value="UniProtKB-SubCell"/>
</dbReference>
<reference evidence="11 12" key="1">
    <citation type="submission" date="2020-02" db="EMBL/GenBank/DDBJ databases">
        <title>A chromosome-scale genome assembly of the black bullhead catfish (Ameiurus melas).</title>
        <authorList>
            <person name="Wen M."/>
            <person name="Zham M."/>
            <person name="Cabau C."/>
            <person name="Klopp C."/>
            <person name="Donnadieu C."/>
            <person name="Roques C."/>
            <person name="Bouchez O."/>
            <person name="Lampietro C."/>
            <person name="Jouanno E."/>
            <person name="Herpin A."/>
            <person name="Louis A."/>
            <person name="Berthelot C."/>
            <person name="Parey E."/>
            <person name="Roest-Crollius H."/>
            <person name="Braasch I."/>
            <person name="Postlethwait J."/>
            <person name="Robinson-Rechavi M."/>
            <person name="Echchiki A."/>
            <person name="Begum T."/>
            <person name="Montfort J."/>
            <person name="Schartl M."/>
            <person name="Bobe J."/>
            <person name="Guiguen Y."/>
        </authorList>
    </citation>
    <scope>NUCLEOTIDE SEQUENCE [LARGE SCALE GENOMIC DNA]</scope>
    <source>
        <strain evidence="11">M_S1</strain>
        <tissue evidence="11">Blood</tissue>
    </source>
</reference>
<evidence type="ECO:0000256" key="4">
    <source>
        <dbReference type="ARBA" id="ARBA00022729"/>
    </source>
</evidence>
<dbReference type="FunFam" id="2.60.120.200:FF:000070">
    <property type="entry name" value="Serum amyloid P-component"/>
    <property type="match status" value="1"/>
</dbReference>
<dbReference type="PANTHER" id="PTHR45869:SF7">
    <property type="entry name" value="C-REACTIVE PROTEIN"/>
    <property type="match status" value="1"/>
</dbReference>
<keyword evidence="5 9" id="KW-0106">Calcium</keyword>
<comment type="similarity">
    <text evidence="7 9">Belongs to the pentraxin family.</text>
</comment>
<keyword evidence="3 9" id="KW-0479">Metal-binding</keyword>
<proteinExistence type="inferred from homology"/>
<dbReference type="AlphaFoldDB" id="A0A7J6A1J1"/>
<dbReference type="PANTHER" id="PTHR45869">
    <property type="entry name" value="C-REACTIVE PROTEIN-RELATED"/>
    <property type="match status" value="1"/>
</dbReference>
<evidence type="ECO:0000256" key="5">
    <source>
        <dbReference type="ARBA" id="ARBA00022837"/>
    </source>
</evidence>
<dbReference type="SMART" id="SM00159">
    <property type="entry name" value="PTX"/>
    <property type="match status" value="1"/>
</dbReference>
<feature type="domain" description="Pentraxin (PTX)" evidence="10">
    <location>
        <begin position="22"/>
        <end position="223"/>
    </location>
</feature>
<dbReference type="EMBL" id="JAAGNN010000021">
    <property type="protein sequence ID" value="KAF4075328.1"/>
    <property type="molecule type" value="Genomic_DNA"/>
</dbReference>
<dbReference type="InterPro" id="IPR001759">
    <property type="entry name" value="PTX_dom"/>
</dbReference>
<organism evidence="11 12">
    <name type="scientific">Ameiurus melas</name>
    <name type="common">Black bullhead</name>
    <name type="synonym">Silurus melas</name>
    <dbReference type="NCBI Taxonomy" id="219545"/>
    <lineage>
        <taxon>Eukaryota</taxon>
        <taxon>Metazoa</taxon>
        <taxon>Chordata</taxon>
        <taxon>Craniata</taxon>
        <taxon>Vertebrata</taxon>
        <taxon>Euteleostomi</taxon>
        <taxon>Actinopterygii</taxon>
        <taxon>Neopterygii</taxon>
        <taxon>Teleostei</taxon>
        <taxon>Ostariophysi</taxon>
        <taxon>Siluriformes</taxon>
        <taxon>Ictaluridae</taxon>
        <taxon>Ameiurus</taxon>
    </lineage>
</organism>
<gene>
    <name evidence="11" type="ORF">AMELA_G00233380</name>
</gene>
<keyword evidence="6" id="KW-1015">Disulfide bond</keyword>
<comment type="caution">
    <text evidence="8">Lacks conserved residue(s) required for the propagation of feature annotation.</text>
</comment>
<comment type="subunit">
    <text evidence="9">Homopentamer. Pentaxin (or pentraxin) have a discoid arrangement of 5 non-covalently bound subunits.</text>
</comment>
<dbReference type="PRINTS" id="PR00895">
    <property type="entry name" value="PENTAXIN"/>
</dbReference>